<proteinExistence type="predicted"/>
<dbReference type="GeneTree" id="ENSGT00940000164961"/>
<organism evidence="2 3">
    <name type="scientific">Denticeps clupeoides</name>
    <name type="common">denticle herring</name>
    <dbReference type="NCBI Taxonomy" id="299321"/>
    <lineage>
        <taxon>Eukaryota</taxon>
        <taxon>Metazoa</taxon>
        <taxon>Chordata</taxon>
        <taxon>Craniata</taxon>
        <taxon>Vertebrata</taxon>
        <taxon>Euteleostomi</taxon>
        <taxon>Actinopterygii</taxon>
        <taxon>Neopterygii</taxon>
        <taxon>Teleostei</taxon>
        <taxon>Clupei</taxon>
        <taxon>Clupeiformes</taxon>
        <taxon>Denticipitoidei</taxon>
        <taxon>Denticipitidae</taxon>
        <taxon>Denticeps</taxon>
    </lineage>
</organism>
<evidence type="ECO:0000313" key="3">
    <source>
        <dbReference type="Proteomes" id="UP000694580"/>
    </source>
</evidence>
<evidence type="ECO:0000313" key="2">
    <source>
        <dbReference type="Ensembl" id="ENSDCDP00010009515.1"/>
    </source>
</evidence>
<sequence>MPAEPSLVCAGSGTPGRGYQTEHRYKGYIDKWLESLFLNTTNAAHFISKFYSFLYANDSGLVSTVARKWEEDLGNVYIDDDWQEAMKSVRYTFVCNRLRETQYKILHRLHITPVLMNKIDSSVPALCVKCHTELGTYFHCFWGCRLISRFWNFVAHEISTILKIKLKADPGLFLLGLPSKRQATSLKLDAKSYRLLDKLLLVARKCILIRWIKNTPPSVTQWYREIFAVLPHERLAAVLRDNINSFQNVWSPFLDHLSPNVREMVLCNPPAGPPDNKASGNGELRMCRLSADHTAGTHAPTQTHTALSLNGGHFRGEGGSISPRTGPPARSPSLSTPQVTHVSNFAARIIGPRDLVKAGPLKHLQCNNAIHPPPSCPGNTAAVAGFTVLYPIPHVRIKPKTKADHARTLRSANESANDTGGRGA</sequence>
<feature type="region of interest" description="Disordered" evidence="1">
    <location>
        <begin position="401"/>
        <end position="424"/>
    </location>
</feature>
<dbReference type="AlphaFoldDB" id="A0AAY4AMN0"/>
<evidence type="ECO:0000256" key="1">
    <source>
        <dbReference type="SAM" id="MobiDB-lite"/>
    </source>
</evidence>
<evidence type="ECO:0008006" key="4">
    <source>
        <dbReference type="Google" id="ProtNLM"/>
    </source>
</evidence>
<dbReference type="Ensembl" id="ENSDCDT00010009999.1">
    <property type="protein sequence ID" value="ENSDCDP00010009515.1"/>
    <property type="gene ID" value="ENSDCDG00010004252.1"/>
</dbReference>
<reference evidence="2" key="3">
    <citation type="submission" date="2025-09" db="UniProtKB">
        <authorList>
            <consortium name="Ensembl"/>
        </authorList>
    </citation>
    <scope>IDENTIFICATION</scope>
</reference>
<name>A0AAY4AMN0_9TELE</name>
<feature type="region of interest" description="Disordered" evidence="1">
    <location>
        <begin position="315"/>
        <end position="337"/>
    </location>
</feature>
<accession>A0AAY4AMN0</accession>
<reference evidence="2 3" key="1">
    <citation type="submission" date="2020-06" db="EMBL/GenBank/DDBJ databases">
        <authorList>
            <consortium name="Wellcome Sanger Institute Data Sharing"/>
        </authorList>
    </citation>
    <scope>NUCLEOTIDE SEQUENCE [LARGE SCALE GENOMIC DNA]</scope>
</reference>
<reference evidence="2" key="2">
    <citation type="submission" date="2025-08" db="UniProtKB">
        <authorList>
            <consortium name="Ensembl"/>
        </authorList>
    </citation>
    <scope>IDENTIFICATION</scope>
</reference>
<dbReference type="Proteomes" id="UP000694580">
    <property type="component" value="Chromosome 4"/>
</dbReference>
<protein>
    <recommendedName>
        <fullName evidence="4">Reverse transcriptase zinc-binding domain-containing protein</fullName>
    </recommendedName>
</protein>
<keyword evidence="3" id="KW-1185">Reference proteome</keyword>